<name>A0A1I3JSZ0_9HYPH</name>
<evidence type="ECO:0000313" key="2">
    <source>
        <dbReference type="Proteomes" id="UP000242763"/>
    </source>
</evidence>
<evidence type="ECO:0000313" key="1">
    <source>
        <dbReference type="EMBL" id="SFI63377.1"/>
    </source>
</evidence>
<keyword evidence="2" id="KW-1185">Reference proteome</keyword>
<proteinExistence type="predicted"/>
<dbReference type="EMBL" id="FORF01000004">
    <property type="protein sequence ID" value="SFI63377.1"/>
    <property type="molecule type" value="Genomic_DNA"/>
</dbReference>
<accession>A0A1I3JSZ0</accession>
<reference evidence="2" key="1">
    <citation type="submission" date="2016-10" db="EMBL/GenBank/DDBJ databases">
        <authorList>
            <person name="Varghese N."/>
            <person name="Submissions S."/>
        </authorList>
    </citation>
    <scope>NUCLEOTIDE SEQUENCE [LARGE SCALE GENOMIC DNA]</scope>
    <source>
        <strain evidence="2">DSM 21857</strain>
    </source>
</reference>
<dbReference type="RefSeq" id="WP_091519311.1">
    <property type="nucleotide sequence ID" value="NZ_FORF01000004.1"/>
</dbReference>
<dbReference type="OrthoDB" id="8368172at2"/>
<dbReference type="AlphaFoldDB" id="A0A1I3JSZ0"/>
<dbReference type="STRING" id="1121003.SAMN03080618_00987"/>
<organism evidence="1 2">
    <name type="scientific">Aquamicrobium aerolatum DSM 21857</name>
    <dbReference type="NCBI Taxonomy" id="1121003"/>
    <lineage>
        <taxon>Bacteria</taxon>
        <taxon>Pseudomonadati</taxon>
        <taxon>Pseudomonadota</taxon>
        <taxon>Alphaproteobacteria</taxon>
        <taxon>Hyphomicrobiales</taxon>
        <taxon>Phyllobacteriaceae</taxon>
        <taxon>Aerobium</taxon>
    </lineage>
</organism>
<gene>
    <name evidence="1" type="ORF">SAMN03080618_00987</name>
</gene>
<dbReference type="Proteomes" id="UP000242763">
    <property type="component" value="Unassembled WGS sequence"/>
</dbReference>
<sequence>MASIKDNLTAIIPPHSGNDLTQGYGPGSEWFDIARGSMHKCLDATAGSASWMELDIHTPAWAVGDYRVPAHIAQVSDSSALTPDLLTMQPVFVGRRTQIDRLALRVTTAQPGAAARIGLFATDPETHAPAALVLDAGELDLSEFNGDRWRTISVSLKPGLYWTACIMKAVGTMPVVRRVGGALYGHLPTSTLTELAASAAFRYLSASWAYGALPATAPAMMQDSGTHGPIVALRRSM</sequence>
<protein>
    <submittedName>
        <fullName evidence="1">Uncharacterized protein</fullName>
    </submittedName>
</protein>